<evidence type="ECO:0000313" key="2">
    <source>
        <dbReference type="Proteomes" id="UP000271256"/>
    </source>
</evidence>
<name>A0A494X1X6_9FIRM</name>
<dbReference type="Proteomes" id="UP000271256">
    <property type="component" value="Unassembled WGS sequence"/>
</dbReference>
<reference evidence="1 2" key="1">
    <citation type="submission" date="2018-10" db="EMBL/GenBank/DDBJ databases">
        <authorList>
            <person name="Grouzdev D.S."/>
            <person name="Krutkina M.S."/>
            <person name="Tourova T.P."/>
            <person name="Nazina T.N."/>
        </authorList>
    </citation>
    <scope>NUCLEOTIDE SEQUENCE [LARGE SCALE GENOMIC DNA]</scope>
    <source>
        <strain evidence="1 2">435</strain>
    </source>
</reference>
<protein>
    <submittedName>
        <fullName evidence="1">Uncharacterized protein</fullName>
    </submittedName>
</protein>
<proteinExistence type="predicted"/>
<evidence type="ECO:0000313" key="1">
    <source>
        <dbReference type="EMBL" id="RKO67145.1"/>
    </source>
</evidence>
<dbReference type="EMBL" id="RBWE01000001">
    <property type="protein sequence ID" value="RKO67145.1"/>
    <property type="molecule type" value="Genomic_DNA"/>
</dbReference>
<keyword evidence="2" id="KW-1185">Reference proteome</keyword>
<sequence>MGGSCDKYVQAVQDIEAVAFWRYHCGAVPAALVSTIRDRAREDHEYAEHIARLVRSGTYLVSNATLARVMSEIIPMA</sequence>
<accession>A0A494X1X6</accession>
<gene>
    <name evidence="1" type="ORF">D7024_09410</name>
</gene>
<organism evidence="1 2">
    <name type="scientific">Desulfofundulus salinus</name>
    <dbReference type="NCBI Taxonomy" id="2419843"/>
    <lineage>
        <taxon>Bacteria</taxon>
        <taxon>Bacillati</taxon>
        <taxon>Bacillota</taxon>
        <taxon>Clostridia</taxon>
        <taxon>Eubacteriales</taxon>
        <taxon>Peptococcaceae</taxon>
        <taxon>Desulfofundulus</taxon>
    </lineage>
</organism>
<comment type="caution">
    <text evidence="1">The sequence shown here is derived from an EMBL/GenBank/DDBJ whole genome shotgun (WGS) entry which is preliminary data.</text>
</comment>
<dbReference type="AlphaFoldDB" id="A0A494X1X6"/>